<feature type="transmembrane region" description="Helical" evidence="1">
    <location>
        <begin position="138"/>
        <end position="156"/>
    </location>
</feature>
<dbReference type="eggNOG" id="ENOG5032VYM">
    <property type="taxonomic scope" value="Bacteria"/>
</dbReference>
<gene>
    <name evidence="2" type="ORF">EBAPG3_011580</name>
</gene>
<dbReference type="Pfam" id="PF10027">
    <property type="entry name" value="DUF2269"/>
    <property type="match status" value="1"/>
</dbReference>
<dbReference type="AlphaFoldDB" id="A0A1W6SRE2"/>
<keyword evidence="1" id="KW-1133">Transmembrane helix</keyword>
<dbReference type="EMBL" id="CP021106">
    <property type="protein sequence ID" value="ARO88363.1"/>
    <property type="molecule type" value="Genomic_DNA"/>
</dbReference>
<name>A0A1W6SRE2_9PROT</name>
<evidence type="ECO:0000313" key="3">
    <source>
        <dbReference type="Proteomes" id="UP000012179"/>
    </source>
</evidence>
<keyword evidence="3" id="KW-1185">Reference proteome</keyword>
<proteinExistence type="predicted"/>
<dbReference type="KEGG" id="nlc:EBAPG3_011580"/>
<feature type="transmembrane region" description="Helical" evidence="1">
    <location>
        <begin position="82"/>
        <end position="102"/>
    </location>
</feature>
<accession>A0A1W6SRE2</accession>
<feature type="transmembrane region" description="Helical" evidence="1">
    <location>
        <begin position="47"/>
        <end position="70"/>
    </location>
</feature>
<feature type="transmembrane region" description="Helical" evidence="1">
    <location>
        <begin position="6"/>
        <end position="26"/>
    </location>
</feature>
<sequence>MTYSLLKLAHVLGAILIGGGLIAVWLSDLRSRQLRELPQFAEAVRNIAVFYDGVVVPGAILLLVSGTWMIIEFFDGWSFVKIPWLAGMVFLFAFEFIEGNTITRLYFMRLRRLTGDALKAGVFTPALEQARAENLPTFTHFLDLPLLFLIVALGVIKPDTWALFISGSVIAVLAASILTLYIPRLYRSMEESKSE</sequence>
<dbReference type="RefSeq" id="WP_004177471.1">
    <property type="nucleotide sequence ID" value="NZ_CP021106.3"/>
</dbReference>
<evidence type="ECO:0000313" key="2">
    <source>
        <dbReference type="EMBL" id="ARO88363.1"/>
    </source>
</evidence>
<dbReference type="Proteomes" id="UP000012179">
    <property type="component" value="Chromosome"/>
</dbReference>
<organism evidence="2 3">
    <name type="scientific">Nitrosospira lacus</name>
    <dbReference type="NCBI Taxonomy" id="1288494"/>
    <lineage>
        <taxon>Bacteria</taxon>
        <taxon>Pseudomonadati</taxon>
        <taxon>Pseudomonadota</taxon>
        <taxon>Betaproteobacteria</taxon>
        <taxon>Nitrosomonadales</taxon>
        <taxon>Nitrosomonadaceae</taxon>
        <taxon>Nitrosospira</taxon>
    </lineage>
</organism>
<dbReference type="OrthoDB" id="8560794at2"/>
<keyword evidence="1" id="KW-0472">Membrane</keyword>
<dbReference type="InterPro" id="IPR018729">
    <property type="entry name" value="DUF2269_transmembrane"/>
</dbReference>
<evidence type="ECO:0000256" key="1">
    <source>
        <dbReference type="SAM" id="Phobius"/>
    </source>
</evidence>
<protein>
    <recommendedName>
        <fullName evidence="4">DUF2269 domain-containing protein</fullName>
    </recommendedName>
</protein>
<keyword evidence="1" id="KW-0812">Transmembrane</keyword>
<feature type="transmembrane region" description="Helical" evidence="1">
    <location>
        <begin position="162"/>
        <end position="183"/>
    </location>
</feature>
<evidence type="ECO:0008006" key="4">
    <source>
        <dbReference type="Google" id="ProtNLM"/>
    </source>
</evidence>
<reference evidence="2 3" key="1">
    <citation type="journal article" date="2015" name="Int. J. Syst. Evol. Microbiol.">
        <title>Nitrosospira lacus sp. nov., a psychrotolerant, ammonia-oxidizing bacterium from sandy lake sediment.</title>
        <authorList>
            <person name="Urakawa H."/>
            <person name="Garcia J.C."/>
            <person name="Nielsen J.L."/>
            <person name="Le V.Q."/>
            <person name="Kozlowski J.A."/>
            <person name="Stein L.Y."/>
            <person name="Lim C.K."/>
            <person name="Pommerening-Roser A."/>
            <person name="Martens-Habbena W."/>
            <person name="Stahl D.A."/>
            <person name="Klotz M.G."/>
        </authorList>
    </citation>
    <scope>NUCLEOTIDE SEQUENCE [LARGE SCALE GENOMIC DNA]</scope>
    <source>
        <strain evidence="2 3">APG3</strain>
    </source>
</reference>